<keyword evidence="4" id="KW-1185">Reference proteome</keyword>
<dbReference type="InterPro" id="IPR013783">
    <property type="entry name" value="Ig-like_fold"/>
</dbReference>
<gene>
    <name evidence="3" type="ORF">DPMN_058882</name>
</gene>
<feature type="domain" description="Deleted in lung and esophageal cancer protein 1 Ig-like" evidence="2">
    <location>
        <begin position="310"/>
        <end position="408"/>
    </location>
</feature>
<dbReference type="GO" id="GO:0015631">
    <property type="term" value="F:tubulin binding"/>
    <property type="evidence" value="ECO:0007669"/>
    <property type="project" value="TreeGrafter"/>
</dbReference>
<feature type="region of interest" description="Disordered" evidence="1">
    <location>
        <begin position="183"/>
        <end position="203"/>
    </location>
</feature>
<dbReference type="Proteomes" id="UP000828390">
    <property type="component" value="Unassembled WGS sequence"/>
</dbReference>
<evidence type="ECO:0000313" key="4">
    <source>
        <dbReference type="Proteomes" id="UP000828390"/>
    </source>
</evidence>
<feature type="region of interest" description="Disordered" evidence="1">
    <location>
        <begin position="656"/>
        <end position="680"/>
    </location>
</feature>
<reference evidence="3" key="2">
    <citation type="submission" date="2020-11" db="EMBL/GenBank/DDBJ databases">
        <authorList>
            <person name="McCartney M.A."/>
            <person name="Auch B."/>
            <person name="Kono T."/>
            <person name="Mallez S."/>
            <person name="Becker A."/>
            <person name="Gohl D.M."/>
            <person name="Silverstein K.A.T."/>
            <person name="Koren S."/>
            <person name="Bechman K.B."/>
            <person name="Herman A."/>
            <person name="Abrahante J.E."/>
            <person name="Garbe J."/>
        </authorList>
    </citation>
    <scope>NUCLEOTIDE SEQUENCE</scope>
    <source>
        <strain evidence="3">Duluth1</strain>
        <tissue evidence="3">Whole animal</tissue>
    </source>
</reference>
<feature type="compositionally biased region" description="Basic and acidic residues" evidence="1">
    <location>
        <begin position="1"/>
        <end position="10"/>
    </location>
</feature>
<protein>
    <recommendedName>
        <fullName evidence="2">Deleted in lung and esophageal cancer protein 1 Ig-like domain-containing protein</fullName>
    </recommendedName>
</protein>
<sequence length="1688" mass="187655">MPGQKSRGDEPSMYLQRPSTGKSQDVRHILVKSFRELFTRDAIGPDTVRNLKVSKGGDDPYHERYVDALQKVFDERQRRMEEAAMLERHIMQAQARAMSADERELNRVAETCDSYPELGLPPGPIKGVRSHFRSCLDTNLLQRHHLLTPSDYATEEPPPVPPPAAEKIPSYARDTLTSRQHTRDDLFLPPGSPPPSPAGSHSDICSIISEEPLMTEGQRELMQQQGKFPKNDAWKQQLNEDQRERERISLKNLNAMTNYQRNPRYIPPSALPPGKASLIKMQKAKPKEVGIQQKPETSPEPKEPSQVFLVSPPAVVFTNYKIGQVYELTLTLKNVSSCIRQCRALPASTTYFSIGLGQFPGEHGLVAPGMSCHYAVRFNPDSLRDFNDEIKIQTQSREPIIVPLLGRRPPPKLTVPSVLDIGYCLVGGCQVTQFVLKNHGGHGRFCIMPSSAWPTTNFKSVVRNGNVPIPPFDVRPSVLDVGPDQTALMEIVFQPPSVKSYSVDFCLVCDNCNVKHFTVKGTAERANVELVSIERGLHEPTPGELVDATAEHHIKFDQLNPFTYTDRTAVVKNITNVNLPFQWMIYKPQFDSPGANSASRRYDRVPDVDSVFSVHPPTGVLPPMEQMEFKITYAPPVVEKFHSVLHLLLNMVPSSYDQGPKGSSSANSGETRGDGGREEKEENISEIFMPHGDMPPFMDVTALEIEVKGESSPLSVVLHPYSMHVPGKNLVGTTLKKMVTMANHSHSTITFQWEPFTESYILEVEPPFGELDPGMAMDMELSITGSAPGKIDHTLYCHVMNLEDPLHMQVQAEFKGPEVSIDQPDLNFGLVRLGQAVKKEITINNMSQIVTAWSIRDSPTIPVDGDIDDPMAISELSFDPCEGQLKPLEVKTVTVTFTPVSARSVHRIIEVNVEDGQDCNIGCFAEVQTVQACLMQSEIQMTQVFKQVPFKAQAYLFNQTLLPSAFQWGNVTGDDAKDCSVELEPRMGPLEGRARKTIIINFTPFREGEFSDLRIPCKIEGMDSPLVLGLYCNAKGLEIKYAIDANRHFDNEIVARVDFGSDVQLNSSPTTYLYVQNLSEISTHYTISFESFFSKPPTPPEQRQDDQSRAISTRRMMLGRTPNLADPLSKTVTKAQADLSSAMLCQGNGAAFVSVPNSGRLPPFGEVMTEITAYADMWGQYNDTMILKVGDLEEVRIPVTMEVKGCPLTFQMTSGIPDLKPVVRFGTHVAGTASTNRSMRVKNSSPYDVRVDWQVFNLEAGDQKLMDLVVCYGNAFPLRDEAGKEIVPPAEASKSKKIASKPKKIVPLPVIREPTDYIPDSADTSQFTSRENTAAQIEREEVTAPREPLEKRRPKVVSLFCRMHEGQAAEAPYSIRPSQMVIKAKSHATVSVCFTPHPTQAVSHDIECNGYILGFMSLDDPDVRGEEGKVNRSQAFEAQQLRLDMTAHLKPALLTIECGEEEGMRYRSAMSSLLSNGQFIAESLQTNSVMLSNLTLTPLTFRLVTKQPFWLVELDPSSNKEGKTRTHSTDMHTLKPRHNLIVKVAFQTTSSLLGEIADEYLSGKEATEAGRKMDILDNLVVEFNNGAEQLVPLHATLTVPQFELTKDCIDFGTCLVGQTRELQLMITNQTLSHSQWSVTLESSSANCTSRGDTLTVNTFRVEPMSGLLEANISHISNSKALLKVYFTA</sequence>
<evidence type="ECO:0000259" key="2">
    <source>
        <dbReference type="Pfam" id="PF23277"/>
    </source>
</evidence>
<proteinExistence type="predicted"/>
<accession>A0A9D4HG01</accession>
<feature type="compositionally biased region" description="Polar residues" evidence="1">
    <location>
        <begin position="656"/>
        <end position="670"/>
    </location>
</feature>
<feature type="non-terminal residue" evidence="3">
    <location>
        <position position="1688"/>
    </location>
</feature>
<dbReference type="InterPro" id="IPR033304">
    <property type="entry name" value="DLEC1"/>
</dbReference>
<dbReference type="GO" id="GO:0005929">
    <property type="term" value="C:cilium"/>
    <property type="evidence" value="ECO:0007669"/>
    <property type="project" value="TreeGrafter"/>
</dbReference>
<evidence type="ECO:0000256" key="1">
    <source>
        <dbReference type="SAM" id="MobiDB-lite"/>
    </source>
</evidence>
<evidence type="ECO:0000313" key="3">
    <source>
        <dbReference type="EMBL" id="KAH3716163.1"/>
    </source>
</evidence>
<dbReference type="Gene3D" id="2.60.40.10">
    <property type="entry name" value="Immunoglobulins"/>
    <property type="match status" value="8"/>
</dbReference>
<dbReference type="InterPro" id="IPR059041">
    <property type="entry name" value="Ig_DLEC1_1"/>
</dbReference>
<dbReference type="GO" id="GO:0008285">
    <property type="term" value="P:negative regulation of cell population proliferation"/>
    <property type="evidence" value="ECO:0007669"/>
    <property type="project" value="InterPro"/>
</dbReference>
<dbReference type="Pfam" id="PF23316">
    <property type="entry name" value="Ig_DLEC1_6th"/>
    <property type="match status" value="1"/>
</dbReference>
<feature type="region of interest" description="Disordered" evidence="1">
    <location>
        <begin position="282"/>
        <end position="306"/>
    </location>
</feature>
<name>A0A9D4HG01_DREPO</name>
<feature type="region of interest" description="Disordered" evidence="1">
    <location>
        <begin position="1"/>
        <end position="25"/>
    </location>
</feature>
<reference evidence="3" key="1">
    <citation type="journal article" date="2019" name="bioRxiv">
        <title>The Genome of the Zebra Mussel, Dreissena polymorpha: A Resource for Invasive Species Research.</title>
        <authorList>
            <person name="McCartney M.A."/>
            <person name="Auch B."/>
            <person name="Kono T."/>
            <person name="Mallez S."/>
            <person name="Zhang Y."/>
            <person name="Obille A."/>
            <person name="Becker A."/>
            <person name="Abrahante J.E."/>
            <person name="Garbe J."/>
            <person name="Badalamenti J.P."/>
            <person name="Herman A."/>
            <person name="Mangelson H."/>
            <person name="Liachko I."/>
            <person name="Sullivan S."/>
            <person name="Sone E.D."/>
            <person name="Koren S."/>
            <person name="Silverstein K.A.T."/>
            <person name="Beckman K.B."/>
            <person name="Gohl D.M."/>
        </authorList>
    </citation>
    <scope>NUCLEOTIDE SEQUENCE</scope>
    <source>
        <strain evidence="3">Duluth1</strain>
        <tissue evidence="3">Whole animal</tissue>
    </source>
</reference>
<dbReference type="PANTHER" id="PTHR46348:SF1">
    <property type="entry name" value="DELETED IN LUNG AND ESOPHAGEAL CANCER PROTEIN 1"/>
    <property type="match status" value="1"/>
</dbReference>
<dbReference type="GO" id="GO:0005737">
    <property type="term" value="C:cytoplasm"/>
    <property type="evidence" value="ECO:0007669"/>
    <property type="project" value="TreeGrafter"/>
</dbReference>
<dbReference type="PANTHER" id="PTHR46348">
    <property type="entry name" value="DELETED IN LUNG AND ESOPHAGEAL CANCER PROTEIN 1"/>
    <property type="match status" value="1"/>
</dbReference>
<feature type="compositionally biased region" description="Basic and acidic residues" evidence="1">
    <location>
        <begin position="671"/>
        <end position="680"/>
    </location>
</feature>
<comment type="caution">
    <text evidence="3">The sequence shown here is derived from an EMBL/GenBank/DDBJ whole genome shotgun (WGS) entry which is preliminary data.</text>
</comment>
<dbReference type="Pfam" id="PF23277">
    <property type="entry name" value="Ig_Dlec1_1"/>
    <property type="match status" value="1"/>
</dbReference>
<organism evidence="3 4">
    <name type="scientific">Dreissena polymorpha</name>
    <name type="common">Zebra mussel</name>
    <name type="synonym">Mytilus polymorpha</name>
    <dbReference type="NCBI Taxonomy" id="45954"/>
    <lineage>
        <taxon>Eukaryota</taxon>
        <taxon>Metazoa</taxon>
        <taxon>Spiralia</taxon>
        <taxon>Lophotrochozoa</taxon>
        <taxon>Mollusca</taxon>
        <taxon>Bivalvia</taxon>
        <taxon>Autobranchia</taxon>
        <taxon>Heteroconchia</taxon>
        <taxon>Euheterodonta</taxon>
        <taxon>Imparidentia</taxon>
        <taxon>Neoheterodontei</taxon>
        <taxon>Myida</taxon>
        <taxon>Dreissenoidea</taxon>
        <taxon>Dreissenidae</taxon>
        <taxon>Dreissena</taxon>
    </lineage>
</organism>
<dbReference type="EMBL" id="JAIWYP010000013">
    <property type="protein sequence ID" value="KAH3716163.1"/>
    <property type="molecule type" value="Genomic_DNA"/>
</dbReference>